<dbReference type="InterPro" id="IPR041496">
    <property type="entry name" value="YitH/HolE_GNAT"/>
</dbReference>
<accession>A0A183EA21</accession>
<name>A0A183EA21_9BILA</name>
<feature type="domain" description="N-acetyltransferase" evidence="2">
    <location>
        <begin position="1"/>
        <end position="106"/>
    </location>
</feature>
<dbReference type="Pfam" id="PF00583">
    <property type="entry name" value="Acetyltransf_1"/>
    <property type="match status" value="1"/>
</dbReference>
<evidence type="ECO:0000313" key="5">
    <source>
        <dbReference type="WBParaSite" id="GPUH_0001783701-mRNA-1"/>
    </source>
</evidence>
<dbReference type="GO" id="GO:0016747">
    <property type="term" value="F:acyltransferase activity, transferring groups other than amino-acyl groups"/>
    <property type="evidence" value="ECO:0007669"/>
    <property type="project" value="InterPro"/>
</dbReference>
<dbReference type="EMBL" id="UYRT01085726">
    <property type="protein sequence ID" value="VDN30501.1"/>
    <property type="molecule type" value="Genomic_DNA"/>
</dbReference>
<keyword evidence="1" id="KW-0812">Transmembrane</keyword>
<reference evidence="5" key="1">
    <citation type="submission" date="2016-06" db="UniProtKB">
        <authorList>
            <consortium name="WormBaseParasite"/>
        </authorList>
    </citation>
    <scope>IDENTIFICATION</scope>
</reference>
<dbReference type="SUPFAM" id="SSF55729">
    <property type="entry name" value="Acyl-CoA N-acyltransferases (Nat)"/>
    <property type="match status" value="1"/>
</dbReference>
<gene>
    <name evidence="3" type="ORF">GPUH_LOCUS17811</name>
</gene>
<keyword evidence="1" id="KW-1133">Transmembrane helix</keyword>
<dbReference type="Proteomes" id="UP000271098">
    <property type="component" value="Unassembled WGS sequence"/>
</dbReference>
<feature type="transmembrane region" description="Helical" evidence="1">
    <location>
        <begin position="6"/>
        <end position="30"/>
    </location>
</feature>
<reference evidence="3 4" key="2">
    <citation type="submission" date="2018-11" db="EMBL/GenBank/DDBJ databases">
        <authorList>
            <consortium name="Pathogen Informatics"/>
        </authorList>
    </citation>
    <scope>NUCLEOTIDE SEQUENCE [LARGE SCALE GENOMIC DNA]</scope>
</reference>
<sequence>MRCIFAAGVYAGSCICFLFPDYAFVAAYYVRPEFRGRGIGSQLFNLVVNNKVKEGNVGLYAEPSMAPVYEEKLGFNKKASWTAQKVQVTNIDFSKLSGLAYNFLIKDISEISLQQLIEYDSKFAGANRESFIRSWVYERPDAASKVVINSDNEIVGYGSAHLFSIWDSPGFSPIYGDSELVFLALFGALVEHFKEQIQRKNVVDLRIPSVQLKALRAALQGLADIKEVSSACNLSNALDQHSPIWIRYYRSELVITVILSLTATIPLMFTKVVPEHDVNRIFSVSDLNMFI</sequence>
<dbReference type="PANTHER" id="PTHR47237">
    <property type="entry name" value="SLL0310 PROTEIN"/>
    <property type="match status" value="1"/>
</dbReference>
<keyword evidence="1" id="KW-0472">Membrane</keyword>
<evidence type="ECO:0000259" key="2">
    <source>
        <dbReference type="PROSITE" id="PS51186"/>
    </source>
</evidence>
<dbReference type="CDD" id="cd04301">
    <property type="entry name" value="NAT_SF"/>
    <property type="match status" value="1"/>
</dbReference>
<organism evidence="5">
    <name type="scientific">Gongylonema pulchrum</name>
    <dbReference type="NCBI Taxonomy" id="637853"/>
    <lineage>
        <taxon>Eukaryota</taxon>
        <taxon>Metazoa</taxon>
        <taxon>Ecdysozoa</taxon>
        <taxon>Nematoda</taxon>
        <taxon>Chromadorea</taxon>
        <taxon>Rhabditida</taxon>
        <taxon>Spirurina</taxon>
        <taxon>Spiruromorpha</taxon>
        <taxon>Spiruroidea</taxon>
        <taxon>Gongylonematidae</taxon>
        <taxon>Gongylonema</taxon>
    </lineage>
</organism>
<dbReference type="AlphaFoldDB" id="A0A183EA21"/>
<dbReference type="OrthoDB" id="6418983at2759"/>
<dbReference type="InterPro" id="IPR000182">
    <property type="entry name" value="GNAT_dom"/>
</dbReference>
<evidence type="ECO:0000313" key="4">
    <source>
        <dbReference type="Proteomes" id="UP000271098"/>
    </source>
</evidence>
<keyword evidence="4" id="KW-1185">Reference proteome</keyword>
<protein>
    <submittedName>
        <fullName evidence="5">N-acetyltransferase domain-containing protein</fullName>
    </submittedName>
</protein>
<dbReference type="Gene3D" id="3.40.630.30">
    <property type="match status" value="1"/>
</dbReference>
<dbReference type="InterPro" id="IPR052729">
    <property type="entry name" value="Acyl/Acetyltrans_Enzymes"/>
</dbReference>
<dbReference type="WBParaSite" id="GPUH_0001783701-mRNA-1">
    <property type="protein sequence ID" value="GPUH_0001783701-mRNA-1"/>
    <property type="gene ID" value="GPUH_0001783701"/>
</dbReference>
<evidence type="ECO:0000313" key="3">
    <source>
        <dbReference type="EMBL" id="VDN30501.1"/>
    </source>
</evidence>
<dbReference type="PANTHER" id="PTHR47237:SF1">
    <property type="entry name" value="SLL0310 PROTEIN"/>
    <property type="match status" value="1"/>
</dbReference>
<dbReference type="Pfam" id="PF18014">
    <property type="entry name" value="Acetyltransf_18"/>
    <property type="match status" value="1"/>
</dbReference>
<dbReference type="Gene3D" id="3.40.630.90">
    <property type="match status" value="1"/>
</dbReference>
<dbReference type="InterPro" id="IPR016181">
    <property type="entry name" value="Acyl_CoA_acyltransferase"/>
</dbReference>
<dbReference type="PROSITE" id="PS51186">
    <property type="entry name" value="GNAT"/>
    <property type="match status" value="1"/>
</dbReference>
<proteinExistence type="predicted"/>
<evidence type="ECO:0000256" key="1">
    <source>
        <dbReference type="SAM" id="Phobius"/>
    </source>
</evidence>